<dbReference type="SUPFAM" id="SSF50249">
    <property type="entry name" value="Nucleic acid-binding proteins"/>
    <property type="match status" value="1"/>
</dbReference>
<keyword evidence="10" id="KW-1185">Reference proteome</keyword>
<protein>
    <recommendedName>
        <fullName evidence="6">Holliday junction branch migration complex subunit RuvA</fullName>
    </recommendedName>
</protein>
<dbReference type="OrthoDB" id="5293449at2"/>
<dbReference type="GO" id="GO:0005524">
    <property type="term" value="F:ATP binding"/>
    <property type="evidence" value="ECO:0007669"/>
    <property type="project" value="InterPro"/>
</dbReference>
<name>A0A0G3GY37_9CORY</name>
<feature type="domain" description="DNA helicase Holliday junction RuvA type" evidence="7">
    <location>
        <begin position="1"/>
        <end position="61"/>
    </location>
</feature>
<dbReference type="Pfam" id="PF07499">
    <property type="entry name" value="RuvA_C"/>
    <property type="match status" value="1"/>
</dbReference>
<organism evidence="9 10">
    <name type="scientific">Corynebacterium mustelae</name>
    <dbReference type="NCBI Taxonomy" id="571915"/>
    <lineage>
        <taxon>Bacteria</taxon>
        <taxon>Bacillati</taxon>
        <taxon>Actinomycetota</taxon>
        <taxon>Actinomycetes</taxon>
        <taxon>Mycobacteriales</taxon>
        <taxon>Corynebacteriaceae</taxon>
        <taxon>Corynebacterium</taxon>
    </lineage>
</organism>
<dbReference type="InterPro" id="IPR011114">
    <property type="entry name" value="RuvA_C"/>
</dbReference>
<keyword evidence="1 6" id="KW-0963">Cytoplasm</keyword>
<dbReference type="KEGG" id="cmv:CMUST_08760"/>
<dbReference type="Gene3D" id="2.40.50.140">
    <property type="entry name" value="Nucleic acid-binding proteins"/>
    <property type="match status" value="1"/>
</dbReference>
<reference evidence="9 10" key="1">
    <citation type="journal article" date="2015" name="Genome Announc.">
        <title>Complete Genome Sequence of the Type Strain Corynebacterium mustelae DSM 45274, Isolated from Various Tissues of a Male Ferret with Lethal Sepsis.</title>
        <authorList>
            <person name="Ruckert C."/>
            <person name="Eimer J."/>
            <person name="Winkler A."/>
            <person name="Tauch A."/>
        </authorList>
    </citation>
    <scope>NUCLEOTIDE SEQUENCE [LARGE SCALE GENOMIC DNA]</scope>
    <source>
        <strain evidence="9 10">DSM 45274</strain>
    </source>
</reference>
<dbReference type="GO" id="GO:0009378">
    <property type="term" value="F:four-way junction helicase activity"/>
    <property type="evidence" value="ECO:0007669"/>
    <property type="project" value="InterPro"/>
</dbReference>
<dbReference type="Pfam" id="PF01330">
    <property type="entry name" value="RuvA_N"/>
    <property type="match status" value="1"/>
</dbReference>
<proteinExistence type="inferred from homology"/>
<dbReference type="AlphaFoldDB" id="A0A0G3GY37"/>
<dbReference type="HAMAP" id="MF_00031">
    <property type="entry name" value="DNA_HJ_migration_RuvA"/>
    <property type="match status" value="1"/>
</dbReference>
<comment type="caution">
    <text evidence="6">Lacks conserved residue(s) required for the propagation of feature annotation.</text>
</comment>
<dbReference type="GO" id="GO:0006310">
    <property type="term" value="P:DNA recombination"/>
    <property type="evidence" value="ECO:0007669"/>
    <property type="project" value="UniProtKB-UniRule"/>
</dbReference>
<dbReference type="InterPro" id="IPR010994">
    <property type="entry name" value="RuvA_2-like"/>
</dbReference>
<comment type="subunit">
    <text evidence="6">Homotetramer. Forms an RuvA(8)-RuvB(12)-Holliday junction (HJ) complex. HJ DNA is sandwiched between 2 RuvA tetramers; dsDNA enters through RuvA and exits via RuvB. An RuvB hexamer assembles on each DNA strand where it exits the tetramer. Each RuvB hexamer is contacted by two RuvA subunits (via domain III) on 2 adjacent RuvB subunits; this complex drives branch migration. In the full resolvosome a probable DNA-RuvA(4)-RuvB(12)-RuvC(2) complex forms which resolves the HJ.</text>
</comment>
<dbReference type="GO" id="GO:0005737">
    <property type="term" value="C:cytoplasm"/>
    <property type="evidence" value="ECO:0007669"/>
    <property type="project" value="UniProtKB-SubCell"/>
</dbReference>
<dbReference type="CDD" id="cd14332">
    <property type="entry name" value="UBA_RuvA_C"/>
    <property type="match status" value="1"/>
</dbReference>
<dbReference type="Pfam" id="PF14520">
    <property type="entry name" value="HHH_5"/>
    <property type="match status" value="1"/>
</dbReference>
<dbReference type="EMBL" id="CP011542">
    <property type="protein sequence ID" value="AKK06076.1"/>
    <property type="molecule type" value="Genomic_DNA"/>
</dbReference>
<dbReference type="GO" id="GO:0006281">
    <property type="term" value="P:DNA repair"/>
    <property type="evidence" value="ECO:0007669"/>
    <property type="project" value="UniProtKB-UniRule"/>
</dbReference>
<evidence type="ECO:0000313" key="10">
    <source>
        <dbReference type="Proteomes" id="UP000035199"/>
    </source>
</evidence>
<dbReference type="InterPro" id="IPR012340">
    <property type="entry name" value="NA-bd_OB-fold"/>
</dbReference>
<evidence type="ECO:0000313" key="9">
    <source>
        <dbReference type="EMBL" id="AKK06076.1"/>
    </source>
</evidence>
<dbReference type="GO" id="GO:0009379">
    <property type="term" value="C:Holliday junction helicase complex"/>
    <property type="evidence" value="ECO:0007669"/>
    <property type="project" value="InterPro"/>
</dbReference>
<evidence type="ECO:0000256" key="4">
    <source>
        <dbReference type="ARBA" id="ARBA00023172"/>
    </source>
</evidence>
<evidence type="ECO:0000256" key="1">
    <source>
        <dbReference type="ARBA" id="ARBA00022490"/>
    </source>
</evidence>
<comment type="subcellular location">
    <subcellularLocation>
        <location evidence="6">Cytoplasm</location>
    </subcellularLocation>
</comment>
<evidence type="ECO:0000256" key="2">
    <source>
        <dbReference type="ARBA" id="ARBA00022763"/>
    </source>
</evidence>
<keyword evidence="2 6" id="KW-0227">DNA damage</keyword>
<evidence type="ECO:0000256" key="3">
    <source>
        <dbReference type="ARBA" id="ARBA00023125"/>
    </source>
</evidence>
<gene>
    <name evidence="6 9" type="primary">ruvA</name>
    <name evidence="9" type="ORF">CMUST_08760</name>
</gene>
<evidence type="ECO:0000256" key="5">
    <source>
        <dbReference type="ARBA" id="ARBA00023204"/>
    </source>
</evidence>
<keyword evidence="3 6" id="KW-0238">DNA-binding</keyword>
<comment type="function">
    <text evidence="6">The RuvA-RuvB-RuvC complex processes Holliday junction (HJ) DNA during genetic recombination and DNA repair, while the RuvA-RuvB complex plays an important role in the rescue of blocked DNA replication forks via replication fork reversal (RFR). RuvA specifically binds to HJ cruciform DNA, conferring on it an open structure. The RuvB hexamer acts as an ATP-dependent pump, pulling dsDNA into and through the RuvAB complex. HJ branch migration allows RuvC to scan DNA until it finds its consensus sequence, where it cleaves and resolves the cruciform DNA.</text>
</comment>
<evidence type="ECO:0000259" key="8">
    <source>
        <dbReference type="Pfam" id="PF07499"/>
    </source>
</evidence>
<dbReference type="GO" id="GO:0016787">
    <property type="term" value="F:hydrolase activity"/>
    <property type="evidence" value="ECO:0007669"/>
    <property type="project" value="UniProtKB-KW"/>
</dbReference>
<dbReference type="NCBIfam" id="TIGR00084">
    <property type="entry name" value="ruvA"/>
    <property type="match status" value="1"/>
</dbReference>
<evidence type="ECO:0000259" key="7">
    <source>
        <dbReference type="Pfam" id="PF01330"/>
    </source>
</evidence>
<comment type="domain">
    <text evidence="6">Has three domains with a flexible linker between the domains II and III and assumes an 'L' shape. Domain III is highly mobile and contacts RuvB.</text>
</comment>
<dbReference type="InterPro" id="IPR036267">
    <property type="entry name" value="RuvA_C_sf"/>
</dbReference>
<dbReference type="GO" id="GO:0048476">
    <property type="term" value="C:Holliday junction resolvase complex"/>
    <property type="evidence" value="ECO:0007669"/>
    <property type="project" value="UniProtKB-UniRule"/>
</dbReference>
<dbReference type="GO" id="GO:0000400">
    <property type="term" value="F:four-way junction DNA binding"/>
    <property type="evidence" value="ECO:0007669"/>
    <property type="project" value="UniProtKB-UniRule"/>
</dbReference>
<dbReference type="RefSeq" id="WP_047262178.1">
    <property type="nucleotide sequence ID" value="NZ_CP011542.1"/>
</dbReference>
<keyword evidence="9" id="KW-0378">Hydrolase</keyword>
<reference evidence="10" key="2">
    <citation type="submission" date="2015-05" db="EMBL/GenBank/DDBJ databases">
        <title>Complete genome sequence of Corynebacterium mustelae DSM 45274, isolated from various tissues of a male ferret with lethal sepsis.</title>
        <authorList>
            <person name="Ruckert C."/>
            <person name="Albersmeier A."/>
            <person name="Winkler A."/>
            <person name="Tauch A."/>
        </authorList>
    </citation>
    <scope>NUCLEOTIDE SEQUENCE [LARGE SCALE GENOMIC DNA]</scope>
    <source>
        <strain evidence="10">DSM 45274</strain>
    </source>
</reference>
<dbReference type="Proteomes" id="UP000035199">
    <property type="component" value="Chromosome"/>
</dbReference>
<comment type="similarity">
    <text evidence="6">Belongs to the RuvA family.</text>
</comment>
<dbReference type="SUPFAM" id="SSF46929">
    <property type="entry name" value="DNA helicase RuvA subunit, C-terminal domain"/>
    <property type="match status" value="1"/>
</dbReference>
<keyword evidence="9" id="KW-0347">Helicase</keyword>
<dbReference type="InterPro" id="IPR013849">
    <property type="entry name" value="DNA_helicase_Holl-junc_RuvA_I"/>
</dbReference>
<evidence type="ECO:0000256" key="6">
    <source>
        <dbReference type="HAMAP-Rule" id="MF_00031"/>
    </source>
</evidence>
<dbReference type="SUPFAM" id="SSF47781">
    <property type="entry name" value="RuvA domain 2-like"/>
    <property type="match status" value="1"/>
</dbReference>
<keyword evidence="5 6" id="KW-0234">DNA repair</keyword>
<feature type="region of interest" description="Domain III" evidence="6">
    <location>
        <begin position="152"/>
        <end position="204"/>
    </location>
</feature>
<keyword evidence="9" id="KW-0547">Nucleotide-binding</keyword>
<dbReference type="Gene3D" id="1.10.150.20">
    <property type="entry name" value="5' to 3' exonuclease, C-terminal subdomain"/>
    <property type="match status" value="1"/>
</dbReference>
<dbReference type="STRING" id="571915.CMUST_08760"/>
<keyword evidence="4 6" id="KW-0233">DNA recombination</keyword>
<accession>A0A0G3GY37</accession>
<sequence>MIVSLRGTVLDIQLQYAVLECNGVGYKVLATARTLGQLARGEEAFLLTTMVVREDSQTLYGFIDEESREMFGLLQTVSGLGPKLALAAQSVYSAAELVHAITHNDAKTLQKIPGVGKRMAERMVVDLKDKVSTLQPTALQKPGTELSSSSSSDVAVAAQVVEALTGLGFTEKVAEPVVVAVMAENPDADTSMVLRGALSALSKK</sequence>
<feature type="domain" description="Holliday junction DNA helicase RuvA C-terminal" evidence="8">
    <location>
        <begin position="156"/>
        <end position="202"/>
    </location>
</feature>
<dbReference type="Gene3D" id="1.10.8.10">
    <property type="entry name" value="DNA helicase RuvA subunit, C-terminal domain"/>
    <property type="match status" value="1"/>
</dbReference>
<dbReference type="InterPro" id="IPR000085">
    <property type="entry name" value="RuvA"/>
</dbReference>
<keyword evidence="9" id="KW-0067">ATP-binding</keyword>
<dbReference type="PATRIC" id="fig|571915.4.peg.1862"/>